<evidence type="ECO:0000256" key="4">
    <source>
        <dbReference type="ARBA" id="ARBA00022840"/>
    </source>
</evidence>
<dbReference type="Proteomes" id="UP000034128">
    <property type="component" value="Unassembled WGS sequence"/>
</dbReference>
<dbReference type="InterPro" id="IPR004396">
    <property type="entry name" value="ATPase_YchF/OLA1"/>
</dbReference>
<evidence type="ECO:0000313" key="9">
    <source>
        <dbReference type="EMBL" id="KKT45447.1"/>
    </source>
</evidence>
<dbReference type="GO" id="GO:0005524">
    <property type="term" value="F:ATP binding"/>
    <property type="evidence" value="ECO:0007669"/>
    <property type="project" value="UniProtKB-UniRule"/>
</dbReference>
<dbReference type="AlphaFoldDB" id="A0A0G1JNB7"/>
<dbReference type="EMBL" id="LCIA01000005">
    <property type="protein sequence ID" value="KKT45447.1"/>
    <property type="molecule type" value="Genomic_DNA"/>
</dbReference>
<dbReference type="PROSITE" id="PS51880">
    <property type="entry name" value="TGS"/>
    <property type="match status" value="1"/>
</dbReference>
<evidence type="ECO:0000259" key="7">
    <source>
        <dbReference type="PROSITE" id="PS51710"/>
    </source>
</evidence>
<evidence type="ECO:0000256" key="2">
    <source>
        <dbReference type="ARBA" id="ARBA00022723"/>
    </source>
</evidence>
<dbReference type="InterPro" id="IPR041706">
    <property type="entry name" value="YchF_N"/>
</dbReference>
<dbReference type="PANTHER" id="PTHR23305">
    <property type="entry name" value="OBG GTPASE FAMILY"/>
    <property type="match status" value="1"/>
</dbReference>
<comment type="caution">
    <text evidence="9">The sequence shown here is derived from an EMBL/GenBank/DDBJ whole genome shotgun (WGS) entry which is preliminary data.</text>
</comment>
<dbReference type="InterPro" id="IPR027417">
    <property type="entry name" value="P-loop_NTPase"/>
</dbReference>
<evidence type="ECO:0000256" key="1">
    <source>
        <dbReference type="ARBA" id="ARBA00001946"/>
    </source>
</evidence>
<reference evidence="9 10" key="1">
    <citation type="journal article" date="2015" name="Nature">
        <title>rRNA introns, odd ribosomes, and small enigmatic genomes across a large radiation of phyla.</title>
        <authorList>
            <person name="Brown C.T."/>
            <person name="Hug L.A."/>
            <person name="Thomas B.C."/>
            <person name="Sharon I."/>
            <person name="Castelle C.J."/>
            <person name="Singh A."/>
            <person name="Wilkins M.J."/>
            <person name="Williams K.H."/>
            <person name="Banfield J.F."/>
        </authorList>
    </citation>
    <scope>NUCLEOTIDE SEQUENCE [LARGE SCALE GENOMIC DNA]</scope>
</reference>
<dbReference type="InterPro" id="IPR006073">
    <property type="entry name" value="GTP-bd"/>
</dbReference>
<keyword evidence="2" id="KW-0479">Metal-binding</keyword>
<dbReference type="Pfam" id="PF01926">
    <property type="entry name" value="MMR_HSR1"/>
    <property type="match status" value="1"/>
</dbReference>
<keyword evidence="4 6" id="KW-0067">ATP-binding</keyword>
<feature type="binding site" evidence="6">
    <location>
        <begin position="12"/>
        <end position="17"/>
    </location>
    <ligand>
        <name>ATP</name>
        <dbReference type="ChEBI" id="CHEBI:30616"/>
    </ligand>
</feature>
<dbReference type="InterPro" id="IPR004095">
    <property type="entry name" value="TGS"/>
</dbReference>
<accession>A0A0G1JNB7</accession>
<dbReference type="GO" id="GO:0043023">
    <property type="term" value="F:ribosomal large subunit binding"/>
    <property type="evidence" value="ECO:0007669"/>
    <property type="project" value="UniProtKB-UniRule"/>
</dbReference>
<proteinExistence type="inferred from homology"/>
<evidence type="ECO:0000259" key="8">
    <source>
        <dbReference type="PROSITE" id="PS51880"/>
    </source>
</evidence>
<evidence type="ECO:0000256" key="6">
    <source>
        <dbReference type="HAMAP-Rule" id="MF_00944"/>
    </source>
</evidence>
<dbReference type="PANTHER" id="PTHR23305:SF18">
    <property type="entry name" value="OBG-TYPE G DOMAIN-CONTAINING PROTEIN"/>
    <property type="match status" value="1"/>
</dbReference>
<dbReference type="GO" id="GO:0046872">
    <property type="term" value="F:metal ion binding"/>
    <property type="evidence" value="ECO:0007669"/>
    <property type="project" value="UniProtKB-KW"/>
</dbReference>
<dbReference type="PRINTS" id="PR00326">
    <property type="entry name" value="GTP1OBG"/>
</dbReference>
<evidence type="ECO:0000256" key="3">
    <source>
        <dbReference type="ARBA" id="ARBA00022741"/>
    </source>
</evidence>
<dbReference type="InterPro" id="IPR012676">
    <property type="entry name" value="TGS-like"/>
</dbReference>
<comment type="cofactor">
    <cofactor evidence="1">
        <name>Mg(2+)</name>
        <dbReference type="ChEBI" id="CHEBI:18420"/>
    </cofactor>
</comment>
<sequence length="365" mass="39622">MNLSIGIIGLPNVGKSTLFNALLKRQAALVANYPFATIEPNIGIVDVPDDRLNGLVTVVQNEFGRKAGEYEVPRKIIPATVKFYDIAGLVKGAHKGEGLGNEFLGHIREVSALVHVVRDFADDNIIRSGSVTPAEDIGVIETELILADMAVLGKLLQTAKSDAKTKDPVQLLRYATLEKLKAGIDKGIPARDIALDDKELKVLTGVNLLTQKPIITVYNVAERDVVANQDTNLEAVYICAKLEADIAMLTDAERADFLAAWGMGESGLDRLIRKGFSVLGLQTFFTAGPKEVHSWTINRGCLAPEAAGAIHSDFERGFIGADVIGYSDLIKAGSYKKAKDLGLIRLEGKMYLMRDGDVVEFRFNV</sequence>
<dbReference type="GO" id="GO:0016887">
    <property type="term" value="F:ATP hydrolysis activity"/>
    <property type="evidence" value="ECO:0007669"/>
    <property type="project" value="UniProtKB-UniRule"/>
</dbReference>
<protein>
    <recommendedName>
        <fullName evidence="6">Ribosome-binding ATPase YchF</fullName>
    </recommendedName>
</protein>
<dbReference type="PROSITE" id="PS51710">
    <property type="entry name" value="G_OBG"/>
    <property type="match status" value="1"/>
</dbReference>
<dbReference type="SUPFAM" id="SSF81271">
    <property type="entry name" value="TGS-like"/>
    <property type="match status" value="1"/>
</dbReference>
<dbReference type="CDD" id="cd04867">
    <property type="entry name" value="TGS_YchF_OLA1"/>
    <property type="match status" value="1"/>
</dbReference>
<dbReference type="Pfam" id="PF06071">
    <property type="entry name" value="YchF-GTPase_C"/>
    <property type="match status" value="1"/>
</dbReference>
<dbReference type="Gene3D" id="3.40.50.300">
    <property type="entry name" value="P-loop containing nucleotide triphosphate hydrolases"/>
    <property type="match status" value="1"/>
</dbReference>
<keyword evidence="5" id="KW-0460">Magnesium</keyword>
<dbReference type="GO" id="GO:0005737">
    <property type="term" value="C:cytoplasm"/>
    <property type="evidence" value="ECO:0007669"/>
    <property type="project" value="TreeGrafter"/>
</dbReference>
<organism evidence="9 10">
    <name type="scientific">candidate division WWE3 bacterium GW2011_GWA2_44_16</name>
    <dbReference type="NCBI Taxonomy" id="1619110"/>
    <lineage>
        <taxon>Bacteria</taxon>
        <taxon>Katanobacteria</taxon>
    </lineage>
</organism>
<dbReference type="PIRSF" id="PIRSF006641">
    <property type="entry name" value="CHP00092"/>
    <property type="match status" value="1"/>
</dbReference>
<evidence type="ECO:0000313" key="10">
    <source>
        <dbReference type="Proteomes" id="UP000034128"/>
    </source>
</evidence>
<comment type="function">
    <text evidence="6">ATPase that binds to both the 70S ribosome and the 50S ribosomal subunit in a nucleotide-independent manner.</text>
</comment>
<dbReference type="GO" id="GO:0005525">
    <property type="term" value="F:GTP binding"/>
    <property type="evidence" value="ECO:0007669"/>
    <property type="project" value="InterPro"/>
</dbReference>
<name>A0A0G1JNB7_UNCKA</name>
<keyword evidence="3 6" id="KW-0547">Nucleotide-binding</keyword>
<dbReference type="SUPFAM" id="SSF52540">
    <property type="entry name" value="P-loop containing nucleoside triphosphate hydrolases"/>
    <property type="match status" value="1"/>
</dbReference>
<dbReference type="STRING" id="1619110.UW36_C0005G0026"/>
<dbReference type="Gene3D" id="3.10.20.30">
    <property type="match status" value="1"/>
</dbReference>
<comment type="similarity">
    <text evidence="6">Belongs to the TRAFAC class OBG-HflX-like GTPase superfamily. OBG GTPase family. YchF/OLA1 subfamily.</text>
</comment>
<gene>
    <name evidence="6" type="primary">ychF</name>
    <name evidence="9" type="ORF">UW36_C0005G0026</name>
</gene>
<feature type="domain" description="OBG-type G" evidence="7">
    <location>
        <begin position="3"/>
        <end position="280"/>
    </location>
</feature>
<evidence type="ECO:0000256" key="5">
    <source>
        <dbReference type="ARBA" id="ARBA00022842"/>
    </source>
</evidence>
<feature type="domain" description="TGS" evidence="8">
    <location>
        <begin position="280"/>
        <end position="363"/>
    </location>
</feature>
<dbReference type="HAMAP" id="MF_00944">
    <property type="entry name" value="YchF_OLA1_ATPase"/>
    <property type="match status" value="1"/>
</dbReference>
<dbReference type="InterPro" id="IPR023192">
    <property type="entry name" value="TGS-like_dom_sf"/>
</dbReference>
<dbReference type="InterPro" id="IPR031167">
    <property type="entry name" value="G_OBG"/>
</dbReference>
<dbReference type="PATRIC" id="fig|1619110.3.peg.265"/>
<dbReference type="InterPro" id="IPR012675">
    <property type="entry name" value="Beta-grasp_dom_sf"/>
</dbReference>
<dbReference type="CDD" id="cd01900">
    <property type="entry name" value="YchF"/>
    <property type="match status" value="1"/>
</dbReference>
<dbReference type="Gene3D" id="1.10.150.300">
    <property type="entry name" value="TGS-like domain"/>
    <property type="match status" value="1"/>
</dbReference>
<dbReference type="FunFam" id="3.10.20.30:FF:000001">
    <property type="entry name" value="Ribosome-binding ATPase YchF"/>
    <property type="match status" value="1"/>
</dbReference>
<dbReference type="InterPro" id="IPR013029">
    <property type="entry name" value="YchF_C"/>
</dbReference>
<dbReference type="NCBIfam" id="TIGR00092">
    <property type="entry name" value="redox-regulated ATPase YchF"/>
    <property type="match status" value="1"/>
</dbReference>